<feature type="compositionally biased region" description="Low complexity" evidence="1">
    <location>
        <begin position="1"/>
        <end position="17"/>
    </location>
</feature>
<keyword evidence="3" id="KW-1185">Reference proteome</keyword>
<dbReference type="EMBL" id="SRLO01001134">
    <property type="protein sequence ID" value="TNN41110.1"/>
    <property type="molecule type" value="Genomic_DNA"/>
</dbReference>
<dbReference type="Proteomes" id="UP000314294">
    <property type="component" value="Unassembled WGS sequence"/>
</dbReference>
<comment type="caution">
    <text evidence="2">The sequence shown here is derived from an EMBL/GenBank/DDBJ whole genome shotgun (WGS) entry which is preliminary data.</text>
</comment>
<accession>A0A4Z2FJK5</accession>
<proteinExistence type="predicted"/>
<evidence type="ECO:0000313" key="3">
    <source>
        <dbReference type="Proteomes" id="UP000314294"/>
    </source>
</evidence>
<feature type="region of interest" description="Disordered" evidence="1">
    <location>
        <begin position="1"/>
        <end position="24"/>
    </location>
</feature>
<evidence type="ECO:0000256" key="1">
    <source>
        <dbReference type="SAM" id="MobiDB-lite"/>
    </source>
</evidence>
<sequence length="113" mass="12117">MPGRGHPVPAVHAVAPPEASLSTRRTSTEIMNRLLTEDSLWPFVAVHAGKSDVRIDLSSQITFSSSEDKVFFDAGNTSRNTSGNKRPGSEAPWSPTDTRLNEAPSGTEHGSSE</sequence>
<feature type="compositionally biased region" description="Polar residues" evidence="1">
    <location>
        <begin position="75"/>
        <end position="84"/>
    </location>
</feature>
<dbReference type="AlphaFoldDB" id="A0A4Z2FJK5"/>
<name>A0A4Z2FJK5_9TELE</name>
<gene>
    <name evidence="2" type="ORF">EYF80_048722</name>
</gene>
<evidence type="ECO:0000313" key="2">
    <source>
        <dbReference type="EMBL" id="TNN41110.1"/>
    </source>
</evidence>
<protein>
    <submittedName>
        <fullName evidence="2">Uncharacterized protein</fullName>
    </submittedName>
</protein>
<organism evidence="2 3">
    <name type="scientific">Liparis tanakae</name>
    <name type="common">Tanaka's snailfish</name>
    <dbReference type="NCBI Taxonomy" id="230148"/>
    <lineage>
        <taxon>Eukaryota</taxon>
        <taxon>Metazoa</taxon>
        <taxon>Chordata</taxon>
        <taxon>Craniata</taxon>
        <taxon>Vertebrata</taxon>
        <taxon>Euteleostomi</taxon>
        <taxon>Actinopterygii</taxon>
        <taxon>Neopterygii</taxon>
        <taxon>Teleostei</taxon>
        <taxon>Neoteleostei</taxon>
        <taxon>Acanthomorphata</taxon>
        <taxon>Eupercaria</taxon>
        <taxon>Perciformes</taxon>
        <taxon>Cottioidei</taxon>
        <taxon>Cottales</taxon>
        <taxon>Liparidae</taxon>
        <taxon>Liparis</taxon>
    </lineage>
</organism>
<feature type="region of interest" description="Disordered" evidence="1">
    <location>
        <begin position="68"/>
        <end position="113"/>
    </location>
</feature>
<reference evidence="2 3" key="1">
    <citation type="submission" date="2019-03" db="EMBL/GenBank/DDBJ databases">
        <title>First draft genome of Liparis tanakae, snailfish: a comprehensive survey of snailfish specific genes.</title>
        <authorList>
            <person name="Kim W."/>
            <person name="Song I."/>
            <person name="Jeong J.-H."/>
            <person name="Kim D."/>
            <person name="Kim S."/>
            <person name="Ryu S."/>
            <person name="Song J.Y."/>
            <person name="Lee S.K."/>
        </authorList>
    </citation>
    <scope>NUCLEOTIDE SEQUENCE [LARGE SCALE GENOMIC DNA]</scope>
    <source>
        <tissue evidence="2">Muscle</tissue>
    </source>
</reference>